<feature type="region of interest" description="Disordered" evidence="1">
    <location>
        <begin position="1"/>
        <end position="120"/>
    </location>
</feature>
<feature type="compositionally biased region" description="Basic and acidic residues" evidence="1">
    <location>
        <begin position="144"/>
        <end position="162"/>
    </location>
</feature>
<dbReference type="AlphaFoldDB" id="A0A0E0JFF0"/>
<evidence type="ECO:0000313" key="3">
    <source>
        <dbReference type="Proteomes" id="UP000026962"/>
    </source>
</evidence>
<feature type="region of interest" description="Disordered" evidence="1">
    <location>
        <begin position="280"/>
        <end position="355"/>
    </location>
</feature>
<dbReference type="EnsemblPlants" id="OPUNC01G06640.1">
    <property type="protein sequence ID" value="OPUNC01G06640.1"/>
    <property type="gene ID" value="OPUNC01G06640"/>
</dbReference>
<feature type="compositionally biased region" description="Low complexity" evidence="1">
    <location>
        <begin position="344"/>
        <end position="355"/>
    </location>
</feature>
<name>A0A0E0JFF0_ORYPU</name>
<evidence type="ECO:0000313" key="2">
    <source>
        <dbReference type="EnsemblPlants" id="OPUNC01G06640.1"/>
    </source>
</evidence>
<keyword evidence="3" id="KW-1185">Reference proteome</keyword>
<sequence length="397" mass="43945">MRPVGGGPIWDSKTILYPLPPKGQTHLTSLLRTQSPHPTSVKGRSKYPHRRKKDLLREEKPEGEGAPGGWEEEESEKKRRGWRAGGRGDRGGRGEGATYPSTARRRGVGGGEDATVPPSDHRLPSCRIWWREGPHHATAVVDGRGGEEKEEEERKIEGRIREEEEEEERWSAHQPKEPMGLGCAINSLHTIAHPSIIVIPVRNQAILTTYHVILATYQEAGTKVSSPVVPPSTSHAGAHRRWPHPSLSTPQWSLSPAAAPLSSTPHARLVADGRVLRPQRSMPELVAGGRVLRCHTPRRRLRPPSSTPHARARRRRPRPPSSRRNSSPVALHTRWSSEARQPGAFSSELPSLSSSSAAACPIPVLLCCRMCALMLWGMRRKMIPSQMLTTLVPSLKF</sequence>
<feature type="compositionally biased region" description="Low complexity" evidence="1">
    <location>
        <begin position="253"/>
        <end position="262"/>
    </location>
</feature>
<dbReference type="Gramene" id="OPUNC01G06640.1">
    <property type="protein sequence ID" value="OPUNC01G06640.1"/>
    <property type="gene ID" value="OPUNC01G06640"/>
</dbReference>
<feature type="compositionally biased region" description="Basic residues" evidence="1">
    <location>
        <begin position="43"/>
        <end position="54"/>
    </location>
</feature>
<feature type="compositionally biased region" description="Basic residues" evidence="1">
    <location>
        <begin position="292"/>
        <end position="302"/>
    </location>
</feature>
<feature type="compositionally biased region" description="Polar residues" evidence="1">
    <location>
        <begin position="25"/>
        <end position="38"/>
    </location>
</feature>
<reference evidence="2" key="1">
    <citation type="submission" date="2015-04" db="UniProtKB">
        <authorList>
            <consortium name="EnsemblPlants"/>
        </authorList>
    </citation>
    <scope>IDENTIFICATION</scope>
</reference>
<organism evidence="2">
    <name type="scientific">Oryza punctata</name>
    <name type="common">Red rice</name>
    <dbReference type="NCBI Taxonomy" id="4537"/>
    <lineage>
        <taxon>Eukaryota</taxon>
        <taxon>Viridiplantae</taxon>
        <taxon>Streptophyta</taxon>
        <taxon>Embryophyta</taxon>
        <taxon>Tracheophyta</taxon>
        <taxon>Spermatophyta</taxon>
        <taxon>Magnoliopsida</taxon>
        <taxon>Liliopsida</taxon>
        <taxon>Poales</taxon>
        <taxon>Poaceae</taxon>
        <taxon>BOP clade</taxon>
        <taxon>Oryzoideae</taxon>
        <taxon>Oryzeae</taxon>
        <taxon>Oryzinae</taxon>
        <taxon>Oryza</taxon>
    </lineage>
</organism>
<feature type="region of interest" description="Disordered" evidence="1">
    <location>
        <begin position="224"/>
        <end position="262"/>
    </location>
</feature>
<accession>A0A0E0JFF0</accession>
<proteinExistence type="predicted"/>
<dbReference type="HOGENOM" id="CLU_695190_0_0_1"/>
<dbReference type="Proteomes" id="UP000026962">
    <property type="component" value="Chromosome 1"/>
</dbReference>
<feature type="region of interest" description="Disordered" evidence="1">
    <location>
        <begin position="139"/>
        <end position="178"/>
    </location>
</feature>
<reference evidence="2" key="2">
    <citation type="submission" date="2018-05" db="EMBL/GenBank/DDBJ databases">
        <title>OpunRS2 (Oryza punctata Reference Sequence Version 2).</title>
        <authorList>
            <person name="Zhang J."/>
            <person name="Kudrna D."/>
            <person name="Lee S."/>
            <person name="Talag J."/>
            <person name="Welchert J."/>
            <person name="Wing R.A."/>
        </authorList>
    </citation>
    <scope>NUCLEOTIDE SEQUENCE [LARGE SCALE GENOMIC DNA]</scope>
</reference>
<protein>
    <submittedName>
        <fullName evidence="2">Uncharacterized protein</fullName>
    </submittedName>
</protein>
<evidence type="ECO:0000256" key="1">
    <source>
        <dbReference type="SAM" id="MobiDB-lite"/>
    </source>
</evidence>